<reference evidence="4" key="2">
    <citation type="submission" date="2020-09" db="EMBL/GenBank/DDBJ databases">
        <authorList>
            <person name="Sun Q."/>
            <person name="Ohkuma M."/>
        </authorList>
    </citation>
    <scope>NUCLEOTIDE SEQUENCE</scope>
    <source>
        <strain evidence="4">JCM 4790</strain>
    </source>
</reference>
<dbReference type="InterPro" id="IPR050498">
    <property type="entry name" value="Ycf3"/>
</dbReference>
<dbReference type="AlphaFoldDB" id="A0A918U2Y4"/>
<dbReference type="InterPro" id="IPR011990">
    <property type="entry name" value="TPR-like_helical_dom_sf"/>
</dbReference>
<feature type="repeat" description="TPR" evidence="3">
    <location>
        <begin position="705"/>
        <end position="738"/>
    </location>
</feature>
<dbReference type="SMART" id="SM00028">
    <property type="entry name" value="TPR"/>
    <property type="match status" value="10"/>
</dbReference>
<reference evidence="4" key="1">
    <citation type="journal article" date="2014" name="Int. J. Syst. Evol. Microbiol.">
        <title>Complete genome sequence of Corynebacterium casei LMG S-19264T (=DSM 44701T), isolated from a smear-ripened cheese.</title>
        <authorList>
            <consortium name="US DOE Joint Genome Institute (JGI-PGF)"/>
            <person name="Walter F."/>
            <person name="Albersmeier A."/>
            <person name="Kalinowski J."/>
            <person name="Ruckert C."/>
        </authorList>
    </citation>
    <scope>NUCLEOTIDE SEQUENCE</scope>
    <source>
        <strain evidence="4">JCM 4790</strain>
    </source>
</reference>
<feature type="repeat" description="TPR" evidence="3">
    <location>
        <begin position="807"/>
        <end position="840"/>
    </location>
</feature>
<dbReference type="SUPFAM" id="SSF48452">
    <property type="entry name" value="TPR-like"/>
    <property type="match status" value="2"/>
</dbReference>
<comment type="caution">
    <text evidence="4">The sequence shown here is derived from an EMBL/GenBank/DDBJ whole genome shotgun (WGS) entry which is preliminary data.</text>
</comment>
<evidence type="ECO:0000313" key="4">
    <source>
        <dbReference type="EMBL" id="GGX83369.1"/>
    </source>
</evidence>
<evidence type="ECO:0000256" key="3">
    <source>
        <dbReference type="PROSITE-ProRule" id="PRU00339"/>
    </source>
</evidence>
<dbReference type="InterPro" id="IPR019734">
    <property type="entry name" value="TPR_rpt"/>
</dbReference>
<dbReference type="Proteomes" id="UP000619244">
    <property type="component" value="Unassembled WGS sequence"/>
</dbReference>
<dbReference type="EMBL" id="BMVU01000020">
    <property type="protein sequence ID" value="GGX83369.1"/>
    <property type="molecule type" value="Genomic_DNA"/>
</dbReference>
<evidence type="ECO:0000313" key="5">
    <source>
        <dbReference type="Proteomes" id="UP000619244"/>
    </source>
</evidence>
<accession>A0A918U2Y4</accession>
<gene>
    <name evidence="4" type="ORF">GCM10010358_42120</name>
</gene>
<dbReference type="InterPro" id="IPR013105">
    <property type="entry name" value="TPR_2"/>
</dbReference>
<keyword evidence="1" id="KW-0677">Repeat</keyword>
<evidence type="ECO:0000256" key="1">
    <source>
        <dbReference type="ARBA" id="ARBA00022737"/>
    </source>
</evidence>
<dbReference type="SUPFAM" id="SSF52540">
    <property type="entry name" value="P-loop containing nucleoside triphosphate hydrolases"/>
    <property type="match status" value="1"/>
</dbReference>
<proteinExistence type="predicted"/>
<dbReference type="PANTHER" id="PTHR44858">
    <property type="entry name" value="TETRATRICOPEPTIDE REPEAT PROTEIN 6"/>
    <property type="match status" value="1"/>
</dbReference>
<dbReference type="PANTHER" id="PTHR44858:SF1">
    <property type="entry name" value="UDP-N-ACETYLGLUCOSAMINE--PEPTIDE N-ACETYLGLUCOSAMINYLTRANSFERASE SPINDLY-RELATED"/>
    <property type="match status" value="1"/>
</dbReference>
<feature type="repeat" description="TPR" evidence="3">
    <location>
        <begin position="637"/>
        <end position="670"/>
    </location>
</feature>
<evidence type="ECO:0000256" key="2">
    <source>
        <dbReference type="ARBA" id="ARBA00022803"/>
    </source>
</evidence>
<dbReference type="Pfam" id="PF07719">
    <property type="entry name" value="TPR_2"/>
    <property type="match status" value="1"/>
</dbReference>
<feature type="repeat" description="TPR" evidence="3">
    <location>
        <begin position="739"/>
        <end position="772"/>
    </location>
</feature>
<keyword evidence="2 3" id="KW-0802">TPR repeat</keyword>
<protein>
    <submittedName>
        <fullName evidence="4">Uncharacterized protein</fullName>
    </submittedName>
</protein>
<organism evidence="4 5">
    <name type="scientific">Streptomyces minutiscleroticus</name>
    <dbReference type="NCBI Taxonomy" id="68238"/>
    <lineage>
        <taxon>Bacteria</taxon>
        <taxon>Bacillati</taxon>
        <taxon>Actinomycetota</taxon>
        <taxon>Actinomycetes</taxon>
        <taxon>Kitasatosporales</taxon>
        <taxon>Streptomycetaceae</taxon>
        <taxon>Streptomyces</taxon>
    </lineage>
</organism>
<dbReference type="Pfam" id="PF13414">
    <property type="entry name" value="TPR_11"/>
    <property type="match status" value="1"/>
</dbReference>
<dbReference type="Pfam" id="PF13432">
    <property type="entry name" value="TPR_16"/>
    <property type="match status" value="2"/>
</dbReference>
<dbReference type="InterPro" id="IPR027417">
    <property type="entry name" value="P-loop_NTPase"/>
</dbReference>
<feature type="repeat" description="TPR" evidence="3">
    <location>
        <begin position="535"/>
        <end position="568"/>
    </location>
</feature>
<sequence>MQDLIEERRRARFVGRDAERDAFRDNFGLPLDDGRRRYLFHVHGDAGVGKTFLLGEFRRLAEERGALTAYADDAAGGPADTMAALAGEFARQGHRFRELDRLLDRYREARHAARSAAEEGDPREPSAVSLAAARASLVALGLVPAVGAFAGAVDPAQLAQGVDRLRAGAGPRPRGGEDGELVAAPERVLTPVLLDGLAEAAAEVPWIVLFLDAYERTGPFLDAWLHDVMTTRRYGTLPGNVVVVTAGQRPFDTACWGGLPDFVAELPLAPFTEAETRGLLAARGVVAEPVVGEVLRLTGGLPVLVSALAETRPAGPEAVADPSGTAVERFLRWERDPVRRAAALAGALPRTLDADVFRVAADCAEEEAAGLFGWLRGLSFVGGRGDRLRYHDVVRAPMLRLQRTDAPRAWTARHERLAGAYGGWRAEAAAGLDADELWADEAWRELRLAELYHLLCAAPRTALPVALRDAADACGAGGEVARDAARTLAQAGEDTGAEAPRAWGAELLGALERGGVPEALRLLLARGGFDARGQAAAHVLRGRALGHGGDHARALVEYDRAVALDPGLAAAHHGRGVTRARAGDHAGAVADLDRAEELAPGRPETLLARGDCHRLLGRPGAALADLDRALALDPARPAAWAARGVARHALGRLDEALADLDRALEADPGYLWALVRRARVRRSRHEHAAQLADLDRAVELHPDSPWARCERGDALRAAGRHEEALADYDRALALDPAYASAYASRGASRRALGRPDEALADLDRALEAVPAHAWALRQRALLHLERDAPEQALADADRAAGLRPDDALVLCCRGTALARLRRFDEALAELDRAVALDPHDTGAVRARGTVLHALDRRAEALRDFETCLGLALALGTGPRAAELGRLADVLDGLSAPDAGDPALAPLRARVAAAREA</sequence>
<dbReference type="PROSITE" id="PS50005">
    <property type="entry name" value="TPR"/>
    <property type="match status" value="5"/>
</dbReference>
<keyword evidence="5" id="KW-1185">Reference proteome</keyword>
<name>A0A918U2Y4_9ACTN</name>
<dbReference type="Gene3D" id="1.25.40.10">
    <property type="entry name" value="Tetratricopeptide repeat domain"/>
    <property type="match status" value="4"/>
</dbReference>